<protein>
    <submittedName>
        <fullName evidence="1">Uncharacterized protein</fullName>
    </submittedName>
</protein>
<proteinExistence type="predicted"/>
<accession>D7E1V6</accession>
<dbReference type="Proteomes" id="UP000001511">
    <property type="component" value="Chromosome"/>
</dbReference>
<dbReference type="AlphaFoldDB" id="D7E1V6"/>
<evidence type="ECO:0000313" key="1">
    <source>
        <dbReference type="EMBL" id="ADI64877.1"/>
    </source>
</evidence>
<dbReference type="HOGENOM" id="CLU_2155731_0_0_3"/>
<name>D7E1V6_NOSA0</name>
<evidence type="ECO:0000313" key="2">
    <source>
        <dbReference type="Proteomes" id="UP000001511"/>
    </source>
</evidence>
<dbReference type="KEGG" id="naz:Aazo_3140"/>
<dbReference type="EMBL" id="CP002059">
    <property type="protein sequence ID" value="ADI64877.1"/>
    <property type="molecule type" value="Genomic_DNA"/>
</dbReference>
<organism evidence="1 2">
    <name type="scientific">Nostoc azollae (strain 0708)</name>
    <name type="common">Anabaena azollae (strain 0708)</name>
    <dbReference type="NCBI Taxonomy" id="551115"/>
    <lineage>
        <taxon>Bacteria</taxon>
        <taxon>Bacillati</taxon>
        <taxon>Cyanobacteriota</taxon>
        <taxon>Cyanophyceae</taxon>
        <taxon>Nostocales</taxon>
        <taxon>Nostocaceae</taxon>
        <taxon>Trichormus</taxon>
    </lineage>
</organism>
<keyword evidence="2" id="KW-1185">Reference proteome</keyword>
<sequence length="111" mass="12654">MPGFAFTQCPKGIQIMNTGSFILWLTLTGFCIDYRDKYGGLYYQGMMMLDVNEAFPKSGRLIILFISLTYPRNGSDLGFINFANQYLYNHIQKCLGAKFLLIFLQNLLGVD</sequence>
<reference evidence="1 2" key="1">
    <citation type="journal article" date="2010" name="PLoS ONE">
        <title>Genome erosion in a nitrogen-fixing vertically transmitted endosymbiotic multicellular cyanobacterium.</title>
        <authorList>
            <person name="Ran L."/>
            <person name="Larsson J."/>
            <person name="Vigil-Stenman T."/>
            <person name="Nylander J.A."/>
            <person name="Ininbergs K."/>
            <person name="Zheng W.W."/>
            <person name="Lapidus A."/>
            <person name="Lowry S."/>
            <person name="Haselkorn R."/>
            <person name="Bergman B."/>
        </authorList>
    </citation>
    <scope>NUCLEOTIDE SEQUENCE [LARGE SCALE GENOMIC DNA]</scope>
    <source>
        <strain evidence="1 2">0708</strain>
    </source>
</reference>
<gene>
    <name evidence="1" type="ordered locus">Aazo_3140</name>
</gene>